<dbReference type="Gene3D" id="3.30.565.10">
    <property type="entry name" value="Histidine kinase-like ATPase, C-terminal domain"/>
    <property type="match status" value="1"/>
</dbReference>
<feature type="domain" description="PAC" evidence="8">
    <location>
        <begin position="254"/>
        <end position="305"/>
    </location>
</feature>
<dbReference type="PROSITE" id="PS50113">
    <property type="entry name" value="PAC"/>
    <property type="match status" value="2"/>
</dbReference>
<dbReference type="InterPro" id="IPR036097">
    <property type="entry name" value="HisK_dim/P_sf"/>
</dbReference>
<dbReference type="InterPro" id="IPR000014">
    <property type="entry name" value="PAS"/>
</dbReference>
<dbReference type="SUPFAM" id="SSF55874">
    <property type="entry name" value="ATPase domain of HSP90 chaperone/DNA topoisomerase II/histidine kinase"/>
    <property type="match status" value="1"/>
</dbReference>
<keyword evidence="10" id="KW-1185">Reference proteome</keyword>
<dbReference type="PROSITE" id="PS50112">
    <property type="entry name" value="PAS"/>
    <property type="match status" value="1"/>
</dbReference>
<dbReference type="Proteomes" id="UP001254813">
    <property type="component" value="Unassembled WGS sequence"/>
</dbReference>
<dbReference type="Gene3D" id="3.30.450.20">
    <property type="entry name" value="PAS domain"/>
    <property type="match status" value="2"/>
</dbReference>
<dbReference type="SMART" id="SM00091">
    <property type="entry name" value="PAS"/>
    <property type="match status" value="2"/>
</dbReference>
<evidence type="ECO:0000256" key="3">
    <source>
        <dbReference type="ARBA" id="ARBA00022553"/>
    </source>
</evidence>
<feature type="domain" description="PAC" evidence="8">
    <location>
        <begin position="378"/>
        <end position="430"/>
    </location>
</feature>
<dbReference type="SMART" id="SM00065">
    <property type="entry name" value="GAF"/>
    <property type="match status" value="1"/>
</dbReference>
<dbReference type="InterPro" id="IPR003594">
    <property type="entry name" value="HATPase_dom"/>
</dbReference>
<dbReference type="Pfam" id="PF02518">
    <property type="entry name" value="HATPase_c"/>
    <property type="match status" value="1"/>
</dbReference>
<dbReference type="Gene3D" id="3.30.450.40">
    <property type="match status" value="1"/>
</dbReference>
<dbReference type="EC" id="2.7.13.3" evidence="2"/>
<dbReference type="CDD" id="cd00130">
    <property type="entry name" value="PAS"/>
    <property type="match status" value="2"/>
</dbReference>
<dbReference type="InterPro" id="IPR035965">
    <property type="entry name" value="PAS-like_dom_sf"/>
</dbReference>
<dbReference type="PANTHER" id="PTHR43304:SF1">
    <property type="entry name" value="PAC DOMAIN-CONTAINING PROTEIN"/>
    <property type="match status" value="1"/>
</dbReference>
<dbReference type="EMBL" id="JAMQOQ010000003">
    <property type="protein sequence ID" value="MDS0295197.1"/>
    <property type="molecule type" value="Genomic_DNA"/>
</dbReference>
<dbReference type="SUPFAM" id="SSF47384">
    <property type="entry name" value="Homodimeric domain of signal transducing histidine kinase"/>
    <property type="match status" value="1"/>
</dbReference>
<dbReference type="InterPro" id="IPR036890">
    <property type="entry name" value="HATPase_C_sf"/>
</dbReference>
<dbReference type="PANTHER" id="PTHR43304">
    <property type="entry name" value="PHYTOCHROME-LIKE PROTEIN CPH1"/>
    <property type="match status" value="1"/>
</dbReference>
<sequence length="659" mass="72628">MRQGEVSDASGGREAIYEVFADRSQRPSEATRRALEIGAEHLGVEVGFLTRIEDGTQSIELVSGPHPTVRLGAACPLEEAYCSRTVRLSGPMSVQNAGSSDAVDPSAYERFELGSYVGTAVAVDGELYGTVCFADADPREEPFSESEELFVELLGHLVSRALERQRYERRLERRAERLAAEAERLENITQTTFDVIYRIDMQTNFTYVSSAAERVVGYDSGELTGASFADYIADASLPTVMDAFQRVYAGESVQNVQIGFDAKDGSVVVLEINVRPVFEGDEVVEMQGVARDVTERVRQEEMLRTRNRAIEDSQLGIVITELADDGERAVFTNRAFETLTGYAREEVDRSPRELLAGKRTSAAVTAEFERALANRESASAELVSYRKDGSPYWDSVSLSPVHGDGGAVTHVVAFHRDVTERERTRRLVGLFNRVFRHNFRNEMNLVLGHADLLSSLDATDRIEEVRRSADVIHRTAESLLDFSRRLRELERYADRDRDPVRIDPRSLLSTVRETCEQRFPEVTLHTTVATDRSVCAGDELGQALLELVSNAAEHNDPPVAVTVSVDDAGDRVEVRLEDDGAGILPGEVAFIESGRETALDHGSGLGLWFVNWVVTWYGGSFQIGPGPTGTGTVATLRLPALDADESVDEVAAPPTPLFQ</sequence>
<dbReference type="InterPro" id="IPR029016">
    <property type="entry name" value="GAF-like_dom_sf"/>
</dbReference>
<evidence type="ECO:0000259" key="7">
    <source>
        <dbReference type="PROSITE" id="PS50112"/>
    </source>
</evidence>
<proteinExistence type="predicted"/>
<dbReference type="InterPro" id="IPR013656">
    <property type="entry name" value="PAS_4"/>
</dbReference>
<protein>
    <recommendedName>
        <fullName evidence="2">histidine kinase</fullName>
        <ecNumber evidence="2">2.7.13.3</ecNumber>
    </recommendedName>
</protein>
<accession>A0ABU2G338</accession>
<keyword evidence="5" id="KW-0418">Kinase</keyword>
<dbReference type="InterPro" id="IPR003018">
    <property type="entry name" value="GAF"/>
</dbReference>
<dbReference type="NCBIfam" id="TIGR00229">
    <property type="entry name" value="sensory_box"/>
    <property type="match status" value="2"/>
</dbReference>
<feature type="domain" description="Histidine kinase" evidence="6">
    <location>
        <begin position="434"/>
        <end position="642"/>
    </location>
</feature>
<dbReference type="RefSeq" id="WP_310929058.1">
    <property type="nucleotide sequence ID" value="NZ_JAMQOQ010000003.1"/>
</dbReference>
<dbReference type="PRINTS" id="PR00344">
    <property type="entry name" value="BCTRLSENSOR"/>
</dbReference>
<dbReference type="InterPro" id="IPR000700">
    <property type="entry name" value="PAS-assoc_C"/>
</dbReference>
<dbReference type="Pfam" id="PF13185">
    <property type="entry name" value="GAF_2"/>
    <property type="match status" value="1"/>
</dbReference>
<evidence type="ECO:0000259" key="8">
    <source>
        <dbReference type="PROSITE" id="PS50113"/>
    </source>
</evidence>
<evidence type="ECO:0000256" key="1">
    <source>
        <dbReference type="ARBA" id="ARBA00000085"/>
    </source>
</evidence>
<dbReference type="PROSITE" id="PS50109">
    <property type="entry name" value="HIS_KIN"/>
    <property type="match status" value="1"/>
</dbReference>
<evidence type="ECO:0000256" key="4">
    <source>
        <dbReference type="ARBA" id="ARBA00022679"/>
    </source>
</evidence>
<dbReference type="InterPro" id="IPR004358">
    <property type="entry name" value="Sig_transdc_His_kin-like_C"/>
</dbReference>
<dbReference type="InterPro" id="IPR005467">
    <property type="entry name" value="His_kinase_dom"/>
</dbReference>
<organism evidence="9 10">
    <name type="scientific">Halogeometricum luteum</name>
    <dbReference type="NCBI Taxonomy" id="2950537"/>
    <lineage>
        <taxon>Archaea</taxon>
        <taxon>Methanobacteriati</taxon>
        <taxon>Methanobacteriota</taxon>
        <taxon>Stenosarchaea group</taxon>
        <taxon>Halobacteria</taxon>
        <taxon>Halobacteriales</taxon>
        <taxon>Haloferacaceae</taxon>
        <taxon>Halogeometricum</taxon>
    </lineage>
</organism>
<dbReference type="SUPFAM" id="SSF55785">
    <property type="entry name" value="PYP-like sensor domain (PAS domain)"/>
    <property type="match status" value="2"/>
</dbReference>
<evidence type="ECO:0000256" key="5">
    <source>
        <dbReference type="ARBA" id="ARBA00022777"/>
    </source>
</evidence>
<dbReference type="SMART" id="SM00086">
    <property type="entry name" value="PAC"/>
    <property type="match status" value="2"/>
</dbReference>
<dbReference type="SUPFAM" id="SSF55781">
    <property type="entry name" value="GAF domain-like"/>
    <property type="match status" value="1"/>
</dbReference>
<comment type="catalytic activity">
    <reaction evidence="1">
        <text>ATP + protein L-histidine = ADP + protein N-phospho-L-histidine.</text>
        <dbReference type="EC" id="2.7.13.3"/>
    </reaction>
</comment>
<evidence type="ECO:0000313" key="9">
    <source>
        <dbReference type="EMBL" id="MDS0295197.1"/>
    </source>
</evidence>
<evidence type="ECO:0000313" key="10">
    <source>
        <dbReference type="Proteomes" id="UP001254813"/>
    </source>
</evidence>
<feature type="domain" description="PAS" evidence="7">
    <location>
        <begin position="181"/>
        <end position="251"/>
    </location>
</feature>
<name>A0ABU2G338_9EURY</name>
<comment type="caution">
    <text evidence="9">The sequence shown here is derived from an EMBL/GenBank/DDBJ whole genome shotgun (WGS) entry which is preliminary data.</text>
</comment>
<evidence type="ECO:0000256" key="2">
    <source>
        <dbReference type="ARBA" id="ARBA00012438"/>
    </source>
</evidence>
<dbReference type="InterPro" id="IPR052162">
    <property type="entry name" value="Sensor_kinase/Photoreceptor"/>
</dbReference>
<dbReference type="SMART" id="SM00387">
    <property type="entry name" value="HATPase_c"/>
    <property type="match status" value="1"/>
</dbReference>
<keyword evidence="3" id="KW-0597">Phosphoprotein</keyword>
<evidence type="ECO:0000259" key="6">
    <source>
        <dbReference type="PROSITE" id="PS50109"/>
    </source>
</evidence>
<gene>
    <name evidence="9" type="ORF">NDI79_13525</name>
</gene>
<keyword evidence="4" id="KW-0808">Transferase</keyword>
<dbReference type="InterPro" id="IPR001610">
    <property type="entry name" value="PAC"/>
</dbReference>
<reference evidence="9 10" key="1">
    <citation type="submission" date="2022-06" db="EMBL/GenBank/DDBJ databases">
        <title>Halogeometricum sp. a new haloarchaeum isolate from saline soil.</title>
        <authorList>
            <person name="Strakova D."/>
            <person name="Galisteo C."/>
            <person name="Sanchez-Porro C."/>
            <person name="Ventosa A."/>
        </authorList>
    </citation>
    <scope>NUCLEOTIDE SEQUENCE [LARGE SCALE GENOMIC DNA]</scope>
    <source>
        <strain evidence="10">S3BR25-2</strain>
    </source>
</reference>
<dbReference type="Pfam" id="PF13426">
    <property type="entry name" value="PAS_9"/>
    <property type="match status" value="1"/>
</dbReference>
<dbReference type="Pfam" id="PF08448">
    <property type="entry name" value="PAS_4"/>
    <property type="match status" value="1"/>
</dbReference>